<dbReference type="EMBL" id="CP073721">
    <property type="protein sequence ID" value="UWZ38901.1"/>
    <property type="molecule type" value="Genomic_DNA"/>
</dbReference>
<evidence type="ECO:0000313" key="1">
    <source>
        <dbReference type="EMBL" id="UWZ38901.1"/>
    </source>
</evidence>
<gene>
    <name evidence="1" type="ORF">Drose_12150</name>
</gene>
<dbReference type="RefSeq" id="WP_260728292.1">
    <property type="nucleotide sequence ID" value="NZ_BAAABS010000041.1"/>
</dbReference>
<reference evidence="1" key="1">
    <citation type="submission" date="2021-04" db="EMBL/GenBank/DDBJ databases">
        <title>Biosynthetic gene clusters of Dactylosporangioum roseum.</title>
        <authorList>
            <person name="Hartkoorn R.C."/>
            <person name="Beaudoing E."/>
            <person name="Hot D."/>
            <person name="Moureu S."/>
        </authorList>
    </citation>
    <scope>NUCLEOTIDE SEQUENCE</scope>
    <source>
        <strain evidence="1">NRRL B-16295</strain>
    </source>
</reference>
<dbReference type="InterPro" id="IPR046268">
    <property type="entry name" value="DUF6301"/>
</dbReference>
<accession>A0ABY5Z9Y1</accession>
<sequence>MSTEPHQPRTLTAEQVQAVSRRMISVEPLLHTAPADRVLERLGWARCEDDGDDRTVTADPGFDVAKCLSYLDLDRDGTVSRLSTGLCDNLPLRTPGRAELHRDAFAVAARALAESFGPPHTTEMGDNQSILTWRLGDAVLELGLSRLTVRLAMLRTAEYDRLVALSEHEQ</sequence>
<keyword evidence="2" id="KW-1185">Reference proteome</keyword>
<dbReference type="Proteomes" id="UP001058271">
    <property type="component" value="Chromosome"/>
</dbReference>
<proteinExistence type="predicted"/>
<name>A0ABY5Z9Y1_9ACTN</name>
<dbReference type="Pfam" id="PF19818">
    <property type="entry name" value="DUF6301"/>
    <property type="match status" value="1"/>
</dbReference>
<evidence type="ECO:0000313" key="2">
    <source>
        <dbReference type="Proteomes" id="UP001058271"/>
    </source>
</evidence>
<protein>
    <submittedName>
        <fullName evidence="1">Uncharacterized protein</fullName>
    </submittedName>
</protein>
<organism evidence="1 2">
    <name type="scientific">Dactylosporangium roseum</name>
    <dbReference type="NCBI Taxonomy" id="47989"/>
    <lineage>
        <taxon>Bacteria</taxon>
        <taxon>Bacillati</taxon>
        <taxon>Actinomycetota</taxon>
        <taxon>Actinomycetes</taxon>
        <taxon>Micromonosporales</taxon>
        <taxon>Micromonosporaceae</taxon>
        <taxon>Dactylosporangium</taxon>
    </lineage>
</organism>